<dbReference type="PANTHER" id="PTHR14269">
    <property type="entry name" value="CDP-DIACYLGLYCEROL--GLYCEROL-3-PHOSPHATE 3-PHOSPHATIDYLTRANSFERASE-RELATED"/>
    <property type="match status" value="1"/>
</dbReference>
<keyword evidence="2" id="KW-1185">Reference proteome</keyword>
<dbReference type="GO" id="GO:0005739">
    <property type="term" value="C:mitochondrion"/>
    <property type="evidence" value="ECO:0007669"/>
    <property type="project" value="TreeGrafter"/>
</dbReference>
<dbReference type="InterPro" id="IPR006357">
    <property type="entry name" value="HAD-SF_hydro_IIA"/>
</dbReference>
<dbReference type="EMBL" id="CAJVPJ010001293">
    <property type="protein sequence ID" value="CAG8585089.1"/>
    <property type="molecule type" value="Genomic_DNA"/>
</dbReference>
<dbReference type="Proteomes" id="UP000789572">
    <property type="component" value="Unassembled WGS sequence"/>
</dbReference>
<comment type="caution">
    <text evidence="1">The sequence shown here is derived from an EMBL/GenBank/DDBJ whole genome shotgun (WGS) entry which is preliminary data.</text>
</comment>
<dbReference type="NCBIfam" id="TIGR01460">
    <property type="entry name" value="HAD-SF-IIA"/>
    <property type="match status" value="1"/>
</dbReference>
<dbReference type="InterPro" id="IPR023214">
    <property type="entry name" value="HAD_sf"/>
</dbReference>
<accession>A0A9N9BZA4</accession>
<dbReference type="OrthoDB" id="10251048at2759"/>
<evidence type="ECO:0000313" key="2">
    <source>
        <dbReference type="Proteomes" id="UP000789572"/>
    </source>
</evidence>
<dbReference type="Gene3D" id="3.40.50.1000">
    <property type="entry name" value="HAD superfamily/HAD-like"/>
    <property type="match status" value="2"/>
</dbReference>
<dbReference type="PANTHER" id="PTHR14269:SF4">
    <property type="entry name" value="CAT EYE SYNDROME CRITICAL REGION PROTEIN 5"/>
    <property type="match status" value="1"/>
</dbReference>
<dbReference type="SUPFAM" id="SSF56784">
    <property type="entry name" value="HAD-like"/>
    <property type="match status" value="1"/>
</dbReference>
<reference evidence="1" key="1">
    <citation type="submission" date="2021-06" db="EMBL/GenBank/DDBJ databases">
        <authorList>
            <person name="Kallberg Y."/>
            <person name="Tangrot J."/>
            <person name="Rosling A."/>
        </authorList>
    </citation>
    <scope>NUCLEOTIDE SEQUENCE</scope>
    <source>
        <strain evidence="1">IA702</strain>
    </source>
</reference>
<protein>
    <submittedName>
        <fullName evidence="1">8820_t:CDS:1</fullName>
    </submittedName>
</protein>
<dbReference type="Pfam" id="PF13242">
    <property type="entry name" value="Hydrolase_like"/>
    <property type="match status" value="1"/>
</dbReference>
<dbReference type="AlphaFoldDB" id="A0A9N9BZA4"/>
<organism evidence="1 2">
    <name type="scientific">Paraglomus occultum</name>
    <dbReference type="NCBI Taxonomy" id="144539"/>
    <lineage>
        <taxon>Eukaryota</taxon>
        <taxon>Fungi</taxon>
        <taxon>Fungi incertae sedis</taxon>
        <taxon>Mucoromycota</taxon>
        <taxon>Glomeromycotina</taxon>
        <taxon>Glomeromycetes</taxon>
        <taxon>Paraglomerales</taxon>
        <taxon>Paraglomeraceae</taxon>
        <taxon>Paraglomus</taxon>
    </lineage>
</organism>
<evidence type="ECO:0000313" key="1">
    <source>
        <dbReference type="EMBL" id="CAG8585089.1"/>
    </source>
</evidence>
<dbReference type="InterPro" id="IPR036412">
    <property type="entry name" value="HAD-like_sf"/>
</dbReference>
<dbReference type="GO" id="GO:0046474">
    <property type="term" value="P:glycerophospholipid biosynthetic process"/>
    <property type="evidence" value="ECO:0007669"/>
    <property type="project" value="TreeGrafter"/>
</dbReference>
<dbReference type="NCBIfam" id="TIGR01456">
    <property type="entry name" value="CECR5"/>
    <property type="match status" value="1"/>
</dbReference>
<sequence>MLFRRVCCKNTFLRKLTVGRQYSTQARPYGICLDIDGVLIKGNHVIPETKQALRFLNGDNALGKKIPFILLTNGGGVSESAKAHQLSRLFEVPISSSQIVLSHSPVRSLVSRYRDAQILVVGGVGQLCRQVAIEYGFKNVVTPTDIFAWNPSIWPFSKLNDEHLREAKEVDFSREPIEAIMMFNDSRDWGRDLQIMLDVLRSKDGYIGTIADDTELASHQMPLYFTNPDFETTGKTLKYELFGKPETPTYRYAETCLENQAAKLFKDADQRSMKHIYAVGDNPAADIAGANAHNWTSILVRTGVFQGKDNDLKFPADYVAQHVFEAVQWMFDREERL</sequence>
<name>A0A9N9BZA4_9GLOM</name>
<proteinExistence type="predicted"/>
<dbReference type="Pfam" id="PF13344">
    <property type="entry name" value="Hydrolase_6"/>
    <property type="match status" value="1"/>
</dbReference>
<dbReference type="InterPro" id="IPR050324">
    <property type="entry name" value="CDP-alcohol_PTase-I"/>
</dbReference>
<dbReference type="InterPro" id="IPR006353">
    <property type="entry name" value="HAD-SF_hydro_IIA_CECR5"/>
</dbReference>
<gene>
    <name evidence="1" type="ORF">POCULU_LOCUS6686</name>
</gene>